<dbReference type="OrthoDB" id="5985113at2759"/>
<feature type="region of interest" description="Disordered" evidence="1">
    <location>
        <begin position="95"/>
        <end position="122"/>
    </location>
</feature>
<reference evidence="3" key="1">
    <citation type="submission" date="2020-04" db="EMBL/GenBank/DDBJ databases">
        <authorList>
            <person name="Alioto T."/>
            <person name="Alioto T."/>
            <person name="Gomez Garrido J."/>
        </authorList>
    </citation>
    <scope>NUCLEOTIDE SEQUENCE</scope>
    <source>
        <strain evidence="3">A484AB</strain>
    </source>
</reference>
<sequence>MNESFDSFYDLDQFELEEAAQIPNKDDITVCSCRGMCLKESGRNACPCKTMGQYCTSACHADSDIVCMNSKEYLASDSSEQSSGSEFIGELSETSEHGDLTDLDDNETLFQPSTSRRGARTRGRRNLVDNLDVEVLRRLAAELLRRQPAVFADLVNGELPDEPQPGVEHPQPDPDQPQPAEAPQPAAGVPEPDPEAPQPPVDGPPDWCHCGHCRVMPTQAENKCCCQRRSQCTSTLDVFQLIVLNGNVLDIAMRYREDVLALDHPRNNENFRHMAYRQFVLWQHGRLGQGNRRVVPSCCVLAIRARYPSPNGMYTGYRPTRL</sequence>
<dbReference type="EMBL" id="CACRXK020002652">
    <property type="protein sequence ID" value="CAB3995379.1"/>
    <property type="molecule type" value="Genomic_DNA"/>
</dbReference>
<gene>
    <name evidence="3" type="ORF">PACLA_8A038915</name>
</gene>
<evidence type="ECO:0000313" key="4">
    <source>
        <dbReference type="Proteomes" id="UP001152795"/>
    </source>
</evidence>
<feature type="domain" description="P2X purinoreceptor 7 intracellular" evidence="2">
    <location>
        <begin position="196"/>
        <end position="318"/>
    </location>
</feature>
<evidence type="ECO:0000313" key="3">
    <source>
        <dbReference type="EMBL" id="CAB3995379.1"/>
    </source>
</evidence>
<proteinExistence type="predicted"/>
<organism evidence="3 4">
    <name type="scientific">Paramuricea clavata</name>
    <name type="common">Red gorgonian</name>
    <name type="synonym">Violescent sea-whip</name>
    <dbReference type="NCBI Taxonomy" id="317549"/>
    <lineage>
        <taxon>Eukaryota</taxon>
        <taxon>Metazoa</taxon>
        <taxon>Cnidaria</taxon>
        <taxon>Anthozoa</taxon>
        <taxon>Octocorallia</taxon>
        <taxon>Malacalcyonacea</taxon>
        <taxon>Plexauridae</taxon>
        <taxon>Paramuricea</taxon>
    </lineage>
</organism>
<dbReference type="AlphaFoldDB" id="A0A6S7GYJ7"/>
<evidence type="ECO:0000256" key="1">
    <source>
        <dbReference type="SAM" id="MobiDB-lite"/>
    </source>
</evidence>
<dbReference type="Proteomes" id="UP001152795">
    <property type="component" value="Unassembled WGS sequence"/>
</dbReference>
<dbReference type="Pfam" id="PF20478">
    <property type="entry name" value="P2RX7_C"/>
    <property type="match status" value="1"/>
</dbReference>
<dbReference type="PANTHER" id="PTHR36981:SF3">
    <property type="entry name" value="UBIQUITIN-LIKE PROTEASE FAMILY PROFILE DOMAIN-CONTAINING PROTEIN"/>
    <property type="match status" value="1"/>
</dbReference>
<keyword evidence="4" id="KW-1185">Reference proteome</keyword>
<dbReference type="InterPro" id="IPR046815">
    <property type="entry name" value="P2RX7_C"/>
</dbReference>
<comment type="caution">
    <text evidence="3">The sequence shown here is derived from an EMBL/GenBank/DDBJ whole genome shotgun (WGS) entry which is preliminary data.</text>
</comment>
<feature type="region of interest" description="Disordered" evidence="1">
    <location>
        <begin position="156"/>
        <end position="200"/>
    </location>
</feature>
<evidence type="ECO:0000259" key="2">
    <source>
        <dbReference type="Pfam" id="PF20478"/>
    </source>
</evidence>
<feature type="compositionally biased region" description="Pro residues" evidence="1">
    <location>
        <begin position="173"/>
        <end position="182"/>
    </location>
</feature>
<dbReference type="PANTHER" id="PTHR36981">
    <property type="entry name" value="ZGC:195170"/>
    <property type="match status" value="1"/>
</dbReference>
<protein>
    <recommendedName>
        <fullName evidence="2">P2X purinoreceptor 7 intracellular domain-containing protein</fullName>
    </recommendedName>
</protein>
<accession>A0A6S7GYJ7</accession>
<name>A0A6S7GYJ7_PARCT</name>